<organism evidence="1 2">
    <name type="scientific">Moheibacter sediminis</name>
    <dbReference type="NCBI Taxonomy" id="1434700"/>
    <lineage>
        <taxon>Bacteria</taxon>
        <taxon>Pseudomonadati</taxon>
        <taxon>Bacteroidota</taxon>
        <taxon>Flavobacteriia</taxon>
        <taxon>Flavobacteriales</taxon>
        <taxon>Weeksellaceae</taxon>
        <taxon>Moheibacter</taxon>
    </lineage>
</organism>
<protein>
    <recommendedName>
        <fullName evidence="3">Nucleoid-associated protein YejK</fullName>
    </recommendedName>
</protein>
<accession>A0A1W2C7Z2</accession>
<dbReference type="OrthoDB" id="1402231at2"/>
<evidence type="ECO:0000313" key="2">
    <source>
        <dbReference type="Proteomes" id="UP000192393"/>
    </source>
</evidence>
<keyword evidence="2" id="KW-1185">Reference proteome</keyword>
<evidence type="ECO:0008006" key="3">
    <source>
        <dbReference type="Google" id="ProtNLM"/>
    </source>
</evidence>
<dbReference type="Proteomes" id="UP000192393">
    <property type="component" value="Unassembled WGS sequence"/>
</dbReference>
<proteinExistence type="predicted"/>
<dbReference type="RefSeq" id="WP_084018071.1">
    <property type="nucleotide sequence ID" value="NZ_FWXS01000009.1"/>
</dbReference>
<dbReference type="EMBL" id="FWXS01000009">
    <property type="protein sequence ID" value="SMC81260.1"/>
    <property type="molecule type" value="Genomic_DNA"/>
</dbReference>
<evidence type="ECO:0000313" key="1">
    <source>
        <dbReference type="EMBL" id="SMC81260.1"/>
    </source>
</evidence>
<name>A0A1W2C7Z2_9FLAO</name>
<gene>
    <name evidence="1" type="ORF">SAMN06296427_10949</name>
</gene>
<sequence length="343" mass="40146">MIIKNFFLHHVDVSNNNVTPINLQLNPQNLQDYVEELLSEIIANPNRRIYSFKDGNTEVKSSLRKILEDNTDVENITELNAKRLLEKEINTQAWMTSRNMSVEIQKGSLLHLNFDINGTKQIIICKVEHDEILNELNFEKVRGLNTKKKVFKAILIIFNNRGKISENYVFDKHNSKYWWDDFLELQQQYTDDDNTEKSLNAIDATLTPLRNKFYADYVILRNTIIGYYKNNDSLNYSDVISNVVQNYDPVNVDFPKDALINKLNELPAKKGFDTQFSIVKKKINKKVKHRIKLANNLYLSMDDFVDNLRNILKPWKDEQGNKYVQILSSEGFDKIEDLMRENG</sequence>
<reference evidence="1 2" key="1">
    <citation type="submission" date="2017-04" db="EMBL/GenBank/DDBJ databases">
        <authorList>
            <person name="Afonso C.L."/>
            <person name="Miller P.J."/>
            <person name="Scott M.A."/>
            <person name="Spackman E."/>
            <person name="Goraichik I."/>
            <person name="Dimitrov K.M."/>
            <person name="Suarez D.L."/>
            <person name="Swayne D.E."/>
        </authorList>
    </citation>
    <scope>NUCLEOTIDE SEQUENCE [LARGE SCALE GENOMIC DNA]</scope>
    <source>
        <strain evidence="1 2">CGMCC 1.12708</strain>
    </source>
</reference>
<dbReference type="AlphaFoldDB" id="A0A1W2C7Z2"/>